<keyword evidence="5" id="KW-0653">Protein transport</keyword>
<dbReference type="SUPFAM" id="SSF58038">
    <property type="entry name" value="SNARE fusion complex"/>
    <property type="match status" value="1"/>
</dbReference>
<dbReference type="GeneID" id="3407216"/>
<dbReference type="GO" id="GO:0031902">
    <property type="term" value="C:late endosome membrane"/>
    <property type="evidence" value="ECO:0000318"/>
    <property type="project" value="GO_Central"/>
</dbReference>
<dbReference type="PANTHER" id="PTHR21230">
    <property type="entry name" value="VESICLE TRANSPORT V-SNARE PROTEIN VTI1-RELATED"/>
    <property type="match status" value="1"/>
</dbReference>
<dbReference type="EMBL" id="DS571257">
    <property type="protein sequence ID" value="EAL47519.1"/>
    <property type="molecule type" value="Genomic_DNA"/>
</dbReference>
<organism evidence="11 12">
    <name type="scientific">Entamoeba histolytica (strain ATCC 30459 / HM-1:IMSS / ABRM)</name>
    <dbReference type="NCBI Taxonomy" id="294381"/>
    <lineage>
        <taxon>Eukaryota</taxon>
        <taxon>Amoebozoa</taxon>
        <taxon>Evosea</taxon>
        <taxon>Archamoebae</taxon>
        <taxon>Mastigamoebida</taxon>
        <taxon>Entamoebidae</taxon>
        <taxon>Entamoeba</taxon>
    </lineage>
</organism>
<evidence type="ECO:0000256" key="1">
    <source>
        <dbReference type="ARBA" id="ARBA00004211"/>
    </source>
</evidence>
<keyword evidence="8 10" id="KW-0472">Membrane</keyword>
<dbReference type="PANTHER" id="PTHR21230:SF95">
    <property type="entry name" value="T-SNARE COILED-COIL HOMOLOGY DOMAIN-CONTAINING PROTEIN"/>
    <property type="match status" value="1"/>
</dbReference>
<dbReference type="HOGENOM" id="CLU_2188969_0_0_1"/>
<evidence type="ECO:0000256" key="6">
    <source>
        <dbReference type="ARBA" id="ARBA00022989"/>
    </source>
</evidence>
<dbReference type="Pfam" id="PF12352">
    <property type="entry name" value="V-SNARE_C"/>
    <property type="match status" value="1"/>
</dbReference>
<evidence type="ECO:0000256" key="10">
    <source>
        <dbReference type="SAM" id="Phobius"/>
    </source>
</evidence>
<comment type="similarity">
    <text evidence="2">Belongs to the VTI1 family.</text>
</comment>
<sequence length="114" mass="13452">MSFYDNSHQDRMLNATQKLEDSTFDIEMSNAILEDTISTEMDSVQELKRQREVLEDDNRKLDRIDGHLDESNKTLKRMLYRAITNKIFLIIMAIVFLIIIGVVIYLGFFVFRKN</sequence>
<dbReference type="GO" id="GO:0031201">
    <property type="term" value="C:SNARE complex"/>
    <property type="evidence" value="ECO:0000318"/>
    <property type="project" value="GO_Central"/>
</dbReference>
<evidence type="ECO:0000256" key="7">
    <source>
        <dbReference type="ARBA" id="ARBA00023054"/>
    </source>
</evidence>
<dbReference type="OMA" id="ATFDIEM"/>
<dbReference type="Proteomes" id="UP000001926">
    <property type="component" value="Partially assembled WGS sequence"/>
</dbReference>
<reference evidence="11" key="1">
    <citation type="journal article" date="2005" name="Nature">
        <title>The genome of the protist parasite Entamoeba histolytica.</title>
        <authorList>
            <person name="Loftus B."/>
            <person name="Anderson I."/>
            <person name="Davies R."/>
            <person name="Alsmark U.C."/>
            <person name="Samuelson J."/>
            <person name="Amedeo P."/>
            <person name="Roncaglia P."/>
            <person name="Berriman M."/>
            <person name="Hirt R.P."/>
            <person name="Mann B.J."/>
            <person name="Nozaki T."/>
            <person name="Suh B."/>
            <person name="Pop M."/>
            <person name="Duchene M."/>
            <person name="Ackers J."/>
            <person name="Tannich E."/>
            <person name="Leippe M."/>
            <person name="Hofer M."/>
            <person name="Bruchhaus I."/>
            <person name="Willhoeft U."/>
            <person name="Bhattacharya A."/>
            <person name="Chillingworth T."/>
            <person name="Churcher C."/>
            <person name="Hance Z."/>
            <person name="Harris B."/>
            <person name="Harris D."/>
            <person name="Jagels K."/>
            <person name="Moule S."/>
            <person name="Mungall K."/>
            <person name="Ormond D."/>
            <person name="Squares R."/>
            <person name="Whitehead S."/>
            <person name="Quail M.A."/>
            <person name="Rabbinowitsch E."/>
            <person name="Norbertczak H."/>
            <person name="Price C."/>
            <person name="Wang Z."/>
            <person name="Guillen N."/>
            <person name="Gilchrist C."/>
            <person name="Stroup S.E."/>
            <person name="Bhattacharya S."/>
            <person name="Lohia A."/>
            <person name="Foster P.G."/>
            <person name="Sicheritz-Ponten T."/>
            <person name="Weber C."/>
            <person name="Singh U."/>
            <person name="Mukherjee C."/>
            <person name="El-Sayed N.M."/>
            <person name="Petri W.A.Jr."/>
            <person name="Clark C.G."/>
            <person name="Embley T.M."/>
            <person name="Barrell B."/>
            <person name="Fraser C.M."/>
            <person name="Hall N."/>
        </authorList>
    </citation>
    <scope>NUCLEOTIDE SEQUENCE [LARGE SCALE GENOMIC DNA]</scope>
    <source>
        <strain evidence="11">HM-1:IMSS</strain>
    </source>
</reference>
<evidence type="ECO:0000256" key="4">
    <source>
        <dbReference type="ARBA" id="ARBA00022692"/>
    </source>
</evidence>
<keyword evidence="12" id="KW-1185">Reference proteome</keyword>
<dbReference type="GO" id="GO:0012507">
    <property type="term" value="C:ER to Golgi transport vesicle membrane"/>
    <property type="evidence" value="ECO:0000318"/>
    <property type="project" value="GO_Central"/>
</dbReference>
<keyword evidence="7 9" id="KW-0175">Coiled coil</keyword>
<dbReference type="KEGG" id="ehi:EHI_156430"/>
<dbReference type="GO" id="GO:0006906">
    <property type="term" value="P:vesicle fusion"/>
    <property type="evidence" value="ECO:0000318"/>
    <property type="project" value="GO_Central"/>
</dbReference>
<name>A0A8U0WP75_ENTH1</name>
<evidence type="ECO:0000313" key="11">
    <source>
        <dbReference type="EMBL" id="EAL47519.1"/>
    </source>
</evidence>
<protein>
    <submittedName>
        <fullName evidence="11">NUF1 protein, putative</fullName>
    </submittedName>
</protein>
<evidence type="ECO:0000256" key="3">
    <source>
        <dbReference type="ARBA" id="ARBA00022448"/>
    </source>
</evidence>
<proteinExistence type="inferred from homology"/>
<dbReference type="FunFam" id="1.20.5.110:FF:000002">
    <property type="entry name" value="Vesicle transport through interaction with t-SNAREsB"/>
    <property type="match status" value="1"/>
</dbReference>
<evidence type="ECO:0000313" key="12">
    <source>
        <dbReference type="Proteomes" id="UP000001926"/>
    </source>
</evidence>
<gene>
    <name evidence="11" type="ORF">EHI_156430</name>
</gene>
<keyword evidence="6 10" id="KW-1133">Transmembrane helix</keyword>
<dbReference type="AlphaFoldDB" id="A0A8U0WP75"/>
<evidence type="ECO:0000256" key="5">
    <source>
        <dbReference type="ARBA" id="ARBA00022927"/>
    </source>
</evidence>
<comment type="subcellular location">
    <subcellularLocation>
        <location evidence="1">Membrane</location>
        <topology evidence="1">Single-pass type IV membrane protein</topology>
    </subcellularLocation>
</comment>
<keyword evidence="4 10" id="KW-0812">Transmembrane</keyword>
<dbReference type="GO" id="GO:0015031">
    <property type="term" value="P:protein transport"/>
    <property type="evidence" value="ECO:0007669"/>
    <property type="project" value="UniProtKB-KW"/>
</dbReference>
<dbReference type="GO" id="GO:0005794">
    <property type="term" value="C:Golgi apparatus"/>
    <property type="evidence" value="ECO:0000318"/>
    <property type="project" value="GO_Central"/>
</dbReference>
<feature type="transmembrane region" description="Helical" evidence="10">
    <location>
        <begin position="87"/>
        <end position="111"/>
    </location>
</feature>
<accession>A0A8U0WP75</accession>
<evidence type="ECO:0000256" key="9">
    <source>
        <dbReference type="SAM" id="Coils"/>
    </source>
</evidence>
<dbReference type="OrthoDB" id="430637at2759"/>
<dbReference type="GO" id="GO:0005484">
    <property type="term" value="F:SNAP receptor activity"/>
    <property type="evidence" value="ECO:0000318"/>
    <property type="project" value="GO_Central"/>
</dbReference>
<keyword evidence="3" id="KW-0813">Transport</keyword>
<dbReference type="GO" id="GO:0000149">
    <property type="term" value="F:SNARE binding"/>
    <property type="evidence" value="ECO:0000318"/>
    <property type="project" value="GO_Central"/>
</dbReference>
<reference evidence="11" key="2">
    <citation type="submission" date="2007-03" db="EMBL/GenBank/DDBJ databases">
        <authorList>
            <person name="Lorenzi H."/>
            <person name="Amedeo P."/>
            <person name="Inman J."/>
            <person name="Schobel S."/>
            <person name="Caler E."/>
        </authorList>
    </citation>
    <scope>GENOME REANNOTATION</scope>
    <source>
        <strain evidence="11">HM-1:IMSS</strain>
    </source>
</reference>
<dbReference type="RefSeq" id="XP_652905.1">
    <property type="nucleotide sequence ID" value="XM_647813.1"/>
</dbReference>
<evidence type="ECO:0000256" key="8">
    <source>
        <dbReference type="ARBA" id="ARBA00023136"/>
    </source>
</evidence>
<dbReference type="GO" id="GO:0005789">
    <property type="term" value="C:endoplasmic reticulum membrane"/>
    <property type="evidence" value="ECO:0000318"/>
    <property type="project" value="GO_Central"/>
</dbReference>
<feature type="coiled-coil region" evidence="9">
    <location>
        <begin position="30"/>
        <end position="64"/>
    </location>
</feature>
<evidence type="ECO:0000256" key="2">
    <source>
        <dbReference type="ARBA" id="ARBA00006108"/>
    </source>
</evidence>
<dbReference type="Gene3D" id="1.20.5.110">
    <property type="match status" value="1"/>
</dbReference>